<dbReference type="Gene3D" id="3.40.50.1820">
    <property type="entry name" value="alpha/beta hydrolase"/>
    <property type="match status" value="1"/>
</dbReference>
<evidence type="ECO:0000256" key="2">
    <source>
        <dbReference type="ARBA" id="ARBA00022797"/>
    </source>
</evidence>
<comment type="similarity">
    <text evidence="1">Belongs to the peptidase S33 family.</text>
</comment>
<accession>A0A9Q8ZA76</accession>
<feature type="active site" description="Nucleophile" evidence="4">
    <location>
        <position position="138"/>
    </location>
</feature>
<dbReference type="OrthoDB" id="7130006at2759"/>
<name>A0A9Q8ZA76_CURCL</name>
<dbReference type="InterPro" id="IPR010497">
    <property type="entry name" value="Epoxide_hydro_N"/>
</dbReference>
<evidence type="ECO:0000256" key="1">
    <source>
        <dbReference type="ARBA" id="ARBA00010088"/>
    </source>
</evidence>
<protein>
    <submittedName>
        <fullName evidence="6">Alpha/beta-hydrolase</fullName>
    </submittedName>
</protein>
<dbReference type="SUPFAM" id="SSF53474">
    <property type="entry name" value="alpha/beta-Hydrolases"/>
    <property type="match status" value="1"/>
</dbReference>
<dbReference type="EMBL" id="CP089277">
    <property type="protein sequence ID" value="USP78005.1"/>
    <property type="molecule type" value="Genomic_DNA"/>
</dbReference>
<feature type="domain" description="Epoxide hydrolase N-terminal" evidence="5">
    <location>
        <begin position="2"/>
        <end position="69"/>
    </location>
</feature>
<dbReference type="InterPro" id="IPR029058">
    <property type="entry name" value="AB_hydrolase_fold"/>
</dbReference>
<evidence type="ECO:0000256" key="3">
    <source>
        <dbReference type="ARBA" id="ARBA00022801"/>
    </source>
</evidence>
<evidence type="ECO:0000313" key="6">
    <source>
        <dbReference type="EMBL" id="USP78005.1"/>
    </source>
</evidence>
<dbReference type="AlphaFoldDB" id="A0A9Q8ZA76"/>
<dbReference type="GO" id="GO:0097176">
    <property type="term" value="P:epoxide metabolic process"/>
    <property type="evidence" value="ECO:0007669"/>
    <property type="project" value="TreeGrafter"/>
</dbReference>
<evidence type="ECO:0000259" key="5">
    <source>
        <dbReference type="Pfam" id="PF06441"/>
    </source>
</evidence>
<evidence type="ECO:0000313" key="7">
    <source>
        <dbReference type="Proteomes" id="UP001056012"/>
    </source>
</evidence>
<dbReference type="InterPro" id="IPR000639">
    <property type="entry name" value="Epox_hydrolase-like"/>
</dbReference>
<dbReference type="Proteomes" id="UP001056012">
    <property type="component" value="Chromosome 4"/>
</dbReference>
<dbReference type="GO" id="GO:0004301">
    <property type="term" value="F:epoxide hydrolase activity"/>
    <property type="evidence" value="ECO:0007669"/>
    <property type="project" value="TreeGrafter"/>
</dbReference>
<dbReference type="VEuPathDB" id="FungiDB:yc1106_05279"/>
<reference evidence="6" key="1">
    <citation type="submission" date="2021-12" db="EMBL/GenBank/DDBJ databases">
        <title>Curvularia clavata genome.</title>
        <authorList>
            <person name="Cao Y."/>
        </authorList>
    </citation>
    <scope>NUCLEOTIDE SEQUENCE</scope>
    <source>
        <strain evidence="6">Yc1106</strain>
    </source>
</reference>
<keyword evidence="7" id="KW-1185">Reference proteome</keyword>
<proteinExistence type="inferred from homology"/>
<sequence>MDLSVLKTLRDEWLYSYDWNKDQAYINSFKHYKTQIEGLGIHFIHEKSNNSDAIPLVLLHGWPGSFLEYLPLVQNLTQGVTLPDGQKASFDVIIPSLPGYTFSSAPPANWTIEDTARVFNTLLVDVLSYPSYAVSSSDWGCAVGYALYDQFSKAVLVSHFVFIPFYPWGGDQLAAHNITLSPLEQLEVARFEDWEAKGQSYFQELTTQPNTIGLAVYDSPIAHLAWIGQKFILWSDPRRGTSLSLLNNNEILRSVSLYYLTRTFISAGFMYAQNPGGFRANYTKARTNAPLLYSTFKYNVGFWPPALVAQVGNLVSYKNHEFGGHFPGLDNPQAMVQDLAEIKHYWK</sequence>
<dbReference type="PANTHER" id="PTHR21661:SF35">
    <property type="entry name" value="EPOXIDE HYDROLASE"/>
    <property type="match status" value="1"/>
</dbReference>
<keyword evidence="3" id="KW-0378">Hydrolase</keyword>
<dbReference type="InterPro" id="IPR016292">
    <property type="entry name" value="Epoxide_hydrolase"/>
</dbReference>
<dbReference type="PANTHER" id="PTHR21661">
    <property type="entry name" value="EPOXIDE HYDROLASE 1-RELATED"/>
    <property type="match status" value="1"/>
</dbReference>
<dbReference type="PRINTS" id="PR00412">
    <property type="entry name" value="EPOXHYDRLASE"/>
</dbReference>
<feature type="active site" description="Proton acceptor" evidence="4">
    <location>
        <position position="325"/>
    </location>
</feature>
<gene>
    <name evidence="6" type="ORF">yc1106_05279</name>
</gene>
<keyword evidence="2" id="KW-0058">Aromatic hydrocarbons catabolism</keyword>
<feature type="active site" description="Proton donor" evidence="4">
    <location>
        <position position="271"/>
    </location>
</feature>
<dbReference type="PIRSF" id="PIRSF001112">
    <property type="entry name" value="Epoxide_hydrolase"/>
    <property type="match status" value="1"/>
</dbReference>
<organism evidence="6 7">
    <name type="scientific">Curvularia clavata</name>
    <dbReference type="NCBI Taxonomy" id="95742"/>
    <lineage>
        <taxon>Eukaryota</taxon>
        <taxon>Fungi</taxon>
        <taxon>Dikarya</taxon>
        <taxon>Ascomycota</taxon>
        <taxon>Pezizomycotina</taxon>
        <taxon>Dothideomycetes</taxon>
        <taxon>Pleosporomycetidae</taxon>
        <taxon>Pleosporales</taxon>
        <taxon>Pleosporineae</taxon>
        <taxon>Pleosporaceae</taxon>
        <taxon>Curvularia</taxon>
    </lineage>
</organism>
<evidence type="ECO:0000256" key="4">
    <source>
        <dbReference type="PIRSR" id="PIRSR001112-1"/>
    </source>
</evidence>
<dbReference type="Pfam" id="PF06441">
    <property type="entry name" value="EHN"/>
    <property type="match status" value="1"/>
</dbReference>